<feature type="coiled-coil region" evidence="6">
    <location>
        <begin position="251"/>
        <end position="278"/>
    </location>
</feature>
<evidence type="ECO:0000256" key="3">
    <source>
        <dbReference type="ARBA" id="ARBA00023128"/>
    </source>
</evidence>
<dbReference type="GO" id="GO:0032790">
    <property type="term" value="P:ribosome disassembly"/>
    <property type="evidence" value="ECO:0007669"/>
    <property type="project" value="UniProtKB-UniRule"/>
</dbReference>
<dbReference type="SUPFAM" id="SSF50447">
    <property type="entry name" value="Translation proteins"/>
    <property type="match status" value="1"/>
</dbReference>
<keyword evidence="4 5" id="KW-0342">GTP-binding</keyword>
<dbReference type="InterPro" id="IPR004161">
    <property type="entry name" value="EFTu-like_2"/>
</dbReference>
<keyword evidence="2 5" id="KW-0648">Protein biosynthesis</keyword>
<organism evidence="8 9">
    <name type="scientific">Dekkera bruxellensis</name>
    <name type="common">Brettanomyces custersii</name>
    <dbReference type="NCBI Taxonomy" id="5007"/>
    <lineage>
        <taxon>Eukaryota</taxon>
        <taxon>Fungi</taxon>
        <taxon>Dikarya</taxon>
        <taxon>Ascomycota</taxon>
        <taxon>Saccharomycotina</taxon>
        <taxon>Pichiomycetes</taxon>
        <taxon>Pichiales</taxon>
        <taxon>Pichiaceae</taxon>
        <taxon>Brettanomyces</taxon>
    </lineage>
</organism>
<dbReference type="CDD" id="cd03713">
    <property type="entry name" value="EFG_mtEFG_C"/>
    <property type="match status" value="1"/>
</dbReference>
<dbReference type="PANTHER" id="PTHR43261:SF1">
    <property type="entry name" value="RIBOSOME-RELEASING FACTOR 2, MITOCHONDRIAL"/>
    <property type="match status" value="1"/>
</dbReference>
<feature type="binding site" evidence="5">
    <location>
        <begin position="176"/>
        <end position="179"/>
    </location>
    <ligand>
        <name>GTP</name>
        <dbReference type="ChEBI" id="CHEBI:37565"/>
    </ligand>
</feature>
<dbReference type="GO" id="GO:0005759">
    <property type="term" value="C:mitochondrial matrix"/>
    <property type="evidence" value="ECO:0007669"/>
    <property type="project" value="UniProtKB-ARBA"/>
</dbReference>
<dbReference type="PANTHER" id="PTHR43261">
    <property type="entry name" value="TRANSLATION ELONGATION FACTOR G-RELATED"/>
    <property type="match status" value="1"/>
</dbReference>
<comment type="function">
    <text evidence="5">Mitochondrial GTPase that mediates the disassembly of ribosomes from messenger RNA at the termination of mitochondrial protein biosynthesis. Not involved in the GTP-dependent ribosomal translocation step during translation elongation.</text>
</comment>
<dbReference type="Gene3D" id="3.40.50.300">
    <property type="entry name" value="P-loop containing nucleotide triphosphate hydrolases"/>
    <property type="match status" value="1"/>
</dbReference>
<evidence type="ECO:0000313" key="9">
    <source>
        <dbReference type="Proteomes" id="UP000568158"/>
    </source>
</evidence>
<reference evidence="8 9" key="1">
    <citation type="journal article" date="2020" name="Appl. Microbiol. Biotechnol.">
        <title>Targeted gene deletion in Brettanomyces bruxellensis with an expression-free CRISPR-Cas9 system.</title>
        <authorList>
            <person name="Varela C."/>
            <person name="Bartel C."/>
            <person name="Onetto C."/>
            <person name="Borneman A."/>
        </authorList>
    </citation>
    <scope>NUCLEOTIDE SEQUENCE [LARGE SCALE GENOMIC DNA]</scope>
    <source>
        <strain evidence="8 9">AWRI1613</strain>
    </source>
</reference>
<proteinExistence type="inferred from homology"/>
<dbReference type="Pfam" id="PF14492">
    <property type="entry name" value="EFG_III"/>
    <property type="match status" value="1"/>
</dbReference>
<evidence type="ECO:0000313" key="8">
    <source>
        <dbReference type="EMBL" id="KAF6006935.1"/>
    </source>
</evidence>
<comment type="subcellular location">
    <subcellularLocation>
        <location evidence="5">Mitochondrion</location>
    </subcellularLocation>
</comment>
<dbReference type="InterPro" id="IPR030851">
    <property type="entry name" value="EFG2"/>
</dbReference>
<dbReference type="PRINTS" id="PR00315">
    <property type="entry name" value="ELONGATNFCT"/>
</dbReference>
<dbReference type="GO" id="GO:0032543">
    <property type="term" value="P:mitochondrial translation"/>
    <property type="evidence" value="ECO:0007669"/>
    <property type="project" value="UniProtKB-UniRule"/>
</dbReference>
<dbReference type="Proteomes" id="UP000568158">
    <property type="component" value="Unassembled WGS sequence"/>
</dbReference>
<dbReference type="InterPro" id="IPR041095">
    <property type="entry name" value="EFG_II"/>
</dbReference>
<dbReference type="Pfam" id="PF00679">
    <property type="entry name" value="EFG_C"/>
    <property type="match status" value="1"/>
</dbReference>
<sequence>MITFYRSILRTLKSEIKATDHVHFFRSFASASNSSTFDYKTDIEKVPIEKIRNIGIIAHIDAGKTTTTERMLYYSGLISRIGNVDEGDTITDYLTEEKDRGITIQSAAVTIPWNHHRINIIDTPGHADFTFEVTRSLRVLDGGVTVLDAVAGVEAQTEKVWKQARDLGIPLIAYINKMDRDGAGYGRTVKEIVGRLGTRATLVNIPYFVEDVATGRMNFTGVIDVIHKNLLRWNISTNVSSTSEAADGTDIEVIHLEKEDLNTEYTDAKKQCIKARKAVIEQLCDFDDAIVNSFLETEDYMKVDSAVIQESLRKATIKRYTTPILCGSSFKNIGVQPLMDAVVSYLPSPIDVPPPKIICDINACGRRKRNAKKYLQAHSNETDLNLPVKMDPRIGCVINKDKNLSASLAFKVISHPNRGLMIFVRVYSGKLNPNSTVINSRTGERIRIGKLLLMNGEIPQEVKYLTAGNIGVITGTEEISTGDTLISHAISKNPNKIQKREASAKLLSITIPPPVFSVSIEPTTVADKRKLETCLKLILKEDPSLRLTYDDEAGQLILSGMGELHLEITKDRLVNDMKVNADIGKVHVTYKESIIEPTESVSKSQQDPNCTGMFYVKLTVVPFEGLAESTSLFNNDTNEECHLLKYDNNMVVFEQASAPPFVEKVFSGEYRWPMEVSYDQLINSIISGVNGSLQVGGRIASLPLHSVAVKILKWNVPLEAKSATPLLQLTRMAIKKALASLPEKAFTILEPIMKVSVFVNDQDLGVVTQDLMSARNAQINDIEEQDHSYTGEEALWAREEAEKTYVPFDSTMRYVQSGQSGGKKVIRAEAPLREMIGYLPKLRSLTKGRGIYDMEYKGMERTTPDRTRTILEDDEEW</sequence>
<dbReference type="PROSITE" id="PS00301">
    <property type="entry name" value="G_TR_1"/>
    <property type="match status" value="1"/>
</dbReference>
<evidence type="ECO:0000256" key="2">
    <source>
        <dbReference type="ARBA" id="ARBA00022917"/>
    </source>
</evidence>
<dbReference type="Gene3D" id="2.40.30.10">
    <property type="entry name" value="Translation factors"/>
    <property type="match status" value="1"/>
</dbReference>
<comment type="caution">
    <text evidence="8">The sequence shown here is derived from an EMBL/GenBank/DDBJ whole genome shotgun (WGS) entry which is preliminary data.</text>
</comment>
<evidence type="ECO:0000259" key="7">
    <source>
        <dbReference type="PROSITE" id="PS51722"/>
    </source>
</evidence>
<dbReference type="SUPFAM" id="SSF54980">
    <property type="entry name" value="EF-G C-terminal domain-like"/>
    <property type="match status" value="2"/>
</dbReference>
<dbReference type="Gene3D" id="3.30.70.240">
    <property type="match status" value="1"/>
</dbReference>
<feature type="binding site" evidence="5">
    <location>
        <begin position="58"/>
        <end position="65"/>
    </location>
    <ligand>
        <name>GTP</name>
        <dbReference type="ChEBI" id="CHEBI:37565"/>
    </ligand>
</feature>
<dbReference type="InterPro" id="IPR009000">
    <property type="entry name" value="Transl_B-barrel_sf"/>
</dbReference>
<feature type="binding site" evidence="5">
    <location>
        <begin position="122"/>
        <end position="126"/>
    </location>
    <ligand>
        <name>GTP</name>
        <dbReference type="ChEBI" id="CHEBI:37565"/>
    </ligand>
</feature>
<protein>
    <recommendedName>
        <fullName evidence="5">Ribosome-releasing factor 2, mitochondrial</fullName>
        <shortName evidence="5">RRF2mt</shortName>
    </recommendedName>
    <alternativeName>
        <fullName evidence="5">Elongation factor G 2, mitochondrial</fullName>
        <shortName evidence="5">EF-G2mt</shortName>
        <shortName evidence="5">mEF-G 2</shortName>
    </alternativeName>
</protein>
<dbReference type="GO" id="GO:0005525">
    <property type="term" value="F:GTP binding"/>
    <property type="evidence" value="ECO:0007669"/>
    <property type="project" value="UniProtKB-UniRule"/>
</dbReference>
<feature type="domain" description="Tr-type G" evidence="7">
    <location>
        <begin position="49"/>
        <end position="350"/>
    </location>
</feature>
<dbReference type="CDD" id="cd16262">
    <property type="entry name" value="EFG_III"/>
    <property type="match status" value="1"/>
</dbReference>
<dbReference type="Pfam" id="PF03144">
    <property type="entry name" value="GTP_EFTU_D2"/>
    <property type="match status" value="1"/>
</dbReference>
<comment type="similarity">
    <text evidence="5">Belongs to the TRAFAC class translation factor GTPase superfamily. Classic translation factor GTPase family. EF-G/EF-2 subfamily.</text>
</comment>
<dbReference type="SMART" id="SM00838">
    <property type="entry name" value="EFG_C"/>
    <property type="match status" value="1"/>
</dbReference>
<evidence type="ECO:0000256" key="6">
    <source>
        <dbReference type="SAM" id="Coils"/>
    </source>
</evidence>
<dbReference type="HAMAP" id="MF_03059">
    <property type="entry name" value="mEF_G_2"/>
    <property type="match status" value="1"/>
</dbReference>
<dbReference type="InterPro" id="IPR027417">
    <property type="entry name" value="P-loop_NTPase"/>
</dbReference>
<evidence type="ECO:0000256" key="4">
    <source>
        <dbReference type="ARBA" id="ARBA00023134"/>
    </source>
</evidence>
<dbReference type="InterPro" id="IPR005225">
    <property type="entry name" value="Small_GTP-bd"/>
</dbReference>
<dbReference type="FunFam" id="3.30.70.870:FF:000002">
    <property type="entry name" value="Translation elongation factor 2"/>
    <property type="match status" value="1"/>
</dbReference>
<evidence type="ECO:0000256" key="1">
    <source>
        <dbReference type="ARBA" id="ARBA00022741"/>
    </source>
</evidence>
<accession>A0A8H6B889</accession>
<dbReference type="Pfam" id="PF00009">
    <property type="entry name" value="GTP_EFTU"/>
    <property type="match status" value="1"/>
</dbReference>
<dbReference type="InterPro" id="IPR000795">
    <property type="entry name" value="T_Tr_GTP-bd_dom"/>
</dbReference>
<dbReference type="NCBIfam" id="TIGR00231">
    <property type="entry name" value="small_GTP"/>
    <property type="match status" value="1"/>
</dbReference>
<gene>
    <name evidence="5" type="primary">MEF2</name>
    <name evidence="8" type="ORF">HII12_004860</name>
</gene>
<dbReference type="InterPro" id="IPR035647">
    <property type="entry name" value="EFG_III/V"/>
</dbReference>
<keyword evidence="3 5" id="KW-0496">Mitochondrion</keyword>
<dbReference type="InterPro" id="IPR035649">
    <property type="entry name" value="EFG_V"/>
</dbReference>
<dbReference type="PROSITE" id="PS51722">
    <property type="entry name" value="G_TR_2"/>
    <property type="match status" value="1"/>
</dbReference>
<dbReference type="EMBL" id="JABCYN010000046">
    <property type="protein sequence ID" value="KAF6006935.1"/>
    <property type="molecule type" value="Genomic_DNA"/>
</dbReference>
<name>A0A8H6B889_DEKBR</name>
<keyword evidence="1 5" id="KW-0547">Nucleotide-binding</keyword>
<dbReference type="InterPro" id="IPR009022">
    <property type="entry name" value="EFG_III"/>
</dbReference>
<dbReference type="GO" id="GO:0003924">
    <property type="term" value="F:GTPase activity"/>
    <property type="evidence" value="ECO:0007669"/>
    <property type="project" value="UniProtKB-UniRule"/>
</dbReference>
<dbReference type="SUPFAM" id="SSF52540">
    <property type="entry name" value="P-loop containing nucleoside triphosphate hydrolases"/>
    <property type="match status" value="1"/>
</dbReference>
<dbReference type="InterPro" id="IPR000640">
    <property type="entry name" value="EFG_V-like"/>
</dbReference>
<dbReference type="FunFam" id="3.40.50.300:FF:000514">
    <property type="entry name" value="Ribosome-releasing factor 2, mitochondrial"/>
    <property type="match status" value="1"/>
</dbReference>
<dbReference type="CDD" id="cd01886">
    <property type="entry name" value="EF-G"/>
    <property type="match status" value="1"/>
</dbReference>
<evidence type="ECO:0000256" key="5">
    <source>
        <dbReference type="HAMAP-Rule" id="MF_03059"/>
    </source>
</evidence>
<keyword evidence="6" id="KW-0175">Coiled coil</keyword>
<dbReference type="InterPro" id="IPR031157">
    <property type="entry name" value="G_TR_CS"/>
</dbReference>
<dbReference type="AlphaFoldDB" id="A0A8H6B889"/>
<dbReference type="Gene3D" id="3.30.70.870">
    <property type="entry name" value="Elongation Factor G (Translational Gtpase), domain 3"/>
    <property type="match status" value="1"/>
</dbReference>